<accession>A0A218MKL6</accession>
<name>A0A218MKL6_9VIRU</name>
<organism evidence="1">
    <name type="scientific">uncultured virus</name>
    <dbReference type="NCBI Taxonomy" id="340016"/>
    <lineage>
        <taxon>Viruses</taxon>
        <taxon>environmental samples</taxon>
    </lineage>
</organism>
<sequence length="255" mass="25811">MASTYSTDLSIELVATGEKAGLWGAITNTNLQLLQTASSGYVEVALSTGTTTLSLADGDASANGKNIYIKLTGTLSGNASLAMPATTSGGNANRVFFVEDGTTRGLASDSFTVTLLTTGQSASTQVPLPEGATALVYSRGSVPATTLGMLQKGMTSVTAASKVAYTAVASDQIVVDTVANPVTITLPASPAVGDEVTIMDGSASNGFATNNCIVARNGSNIEGAASNDTLATNNQCVTLIFANTAKGWLYKSTNQ</sequence>
<proteinExistence type="predicted"/>
<dbReference type="EMBL" id="KY052798">
    <property type="protein sequence ID" value="ASE99828.1"/>
    <property type="molecule type" value="Genomic_DNA"/>
</dbReference>
<protein>
    <submittedName>
        <fullName evidence="1">Putative phage tail fiber-like protein</fullName>
    </submittedName>
</protein>
<dbReference type="InterPro" id="IPR027411">
    <property type="entry name" value="Gp9/Gp10_mid_dom_sf"/>
</dbReference>
<dbReference type="Gene3D" id="2.60.120.640">
    <property type="entry name" value="gp9"/>
    <property type="match status" value="1"/>
</dbReference>
<evidence type="ECO:0000313" key="1">
    <source>
        <dbReference type="EMBL" id="ASE99828.1"/>
    </source>
</evidence>
<reference evidence="1" key="1">
    <citation type="submission" date="2016-10" db="EMBL/GenBank/DDBJ databases">
        <authorList>
            <person name="Varghese N."/>
        </authorList>
    </citation>
    <scope>NUCLEOTIDE SEQUENCE</scope>
</reference>
<reference evidence="1" key="2">
    <citation type="journal article" date="2017" name="Nat. Commun.">
        <title>Single-virus genomics reveals hidden cosmopolitan and abundant viruses.</title>
        <authorList>
            <person name="Martinez-Hernandez F."/>
            <person name="Fornas O."/>
            <person name="Lluesma Gomez M."/>
            <person name="Bolduc B."/>
            <person name="de la Cruz Pena M.J."/>
            <person name="Martinez J.M."/>
            <person name="Anton J."/>
            <person name="Gasol J.M."/>
            <person name="Rosselli R."/>
            <person name="Rodriguez-Valera F."/>
            <person name="Sullivan M.B."/>
            <person name="Acinas S.G."/>
            <person name="Martinez-Garcia M."/>
        </authorList>
    </citation>
    <scope>NUCLEOTIDE SEQUENCE</scope>
</reference>